<organism evidence="3 4">
    <name type="scientific">Mikania micrantha</name>
    <name type="common">bitter vine</name>
    <dbReference type="NCBI Taxonomy" id="192012"/>
    <lineage>
        <taxon>Eukaryota</taxon>
        <taxon>Viridiplantae</taxon>
        <taxon>Streptophyta</taxon>
        <taxon>Embryophyta</taxon>
        <taxon>Tracheophyta</taxon>
        <taxon>Spermatophyta</taxon>
        <taxon>Magnoliopsida</taxon>
        <taxon>eudicotyledons</taxon>
        <taxon>Gunneridae</taxon>
        <taxon>Pentapetalae</taxon>
        <taxon>asterids</taxon>
        <taxon>campanulids</taxon>
        <taxon>Asterales</taxon>
        <taxon>Asteraceae</taxon>
        <taxon>Asteroideae</taxon>
        <taxon>Heliantheae alliance</taxon>
        <taxon>Eupatorieae</taxon>
        <taxon>Mikania</taxon>
    </lineage>
</organism>
<evidence type="ECO:0000256" key="1">
    <source>
        <dbReference type="SAM" id="MobiDB-lite"/>
    </source>
</evidence>
<gene>
    <name evidence="3" type="ORF">E3N88_22210</name>
</gene>
<keyword evidence="4" id="KW-1185">Reference proteome</keyword>
<evidence type="ECO:0000313" key="3">
    <source>
        <dbReference type="EMBL" id="KAD4584609.1"/>
    </source>
</evidence>
<protein>
    <recommendedName>
        <fullName evidence="2">Retroviral polymerase SH3-like domain-containing protein</fullName>
    </recommendedName>
</protein>
<reference evidence="3 4" key="1">
    <citation type="submission" date="2019-05" db="EMBL/GenBank/DDBJ databases">
        <title>Mikania micrantha, genome provides insights into the molecular mechanism of rapid growth.</title>
        <authorList>
            <person name="Liu B."/>
        </authorList>
    </citation>
    <scope>NUCLEOTIDE SEQUENCE [LARGE SCALE GENOMIC DNA]</scope>
    <source>
        <strain evidence="3">NLD-2019</strain>
        <tissue evidence="3">Leaf</tissue>
    </source>
</reference>
<proteinExistence type="predicted"/>
<name>A0A5N6NAX2_9ASTR</name>
<dbReference type="InterPro" id="IPR057670">
    <property type="entry name" value="SH3_retrovirus"/>
</dbReference>
<accession>A0A5N6NAX2</accession>
<sequence length="185" mass="20687">MVHLGIEPGSKAYRMYDVTEGKIVVSQDVKFDESKGWSWEEEETDDNEPRETEFVIHNQQNRPAQEEASNDPGRTKSDSPQSPIHTAPQSQFQSEPSGDTEEEENSENLSTPSGGIQSRGPMLPRTSTDKDHPSDPSMAEFETYDDTPPQGWKNLSEVYEEAPEFASEANRCLEPHFTALIKGAV</sequence>
<feature type="region of interest" description="Disordered" evidence="1">
    <location>
        <begin position="26"/>
        <end position="153"/>
    </location>
</feature>
<dbReference type="AlphaFoldDB" id="A0A5N6NAX2"/>
<dbReference type="EMBL" id="SZYD01000012">
    <property type="protein sequence ID" value="KAD4584609.1"/>
    <property type="molecule type" value="Genomic_DNA"/>
</dbReference>
<feature type="domain" description="Retroviral polymerase SH3-like" evidence="2">
    <location>
        <begin position="2"/>
        <end position="43"/>
    </location>
</feature>
<dbReference type="Proteomes" id="UP000326396">
    <property type="component" value="Linkage Group LG2"/>
</dbReference>
<evidence type="ECO:0000259" key="2">
    <source>
        <dbReference type="Pfam" id="PF25597"/>
    </source>
</evidence>
<evidence type="ECO:0000313" key="4">
    <source>
        <dbReference type="Proteomes" id="UP000326396"/>
    </source>
</evidence>
<comment type="caution">
    <text evidence="3">The sequence shown here is derived from an EMBL/GenBank/DDBJ whole genome shotgun (WGS) entry which is preliminary data.</text>
</comment>
<feature type="compositionally biased region" description="Polar residues" evidence="1">
    <location>
        <begin position="78"/>
        <end position="93"/>
    </location>
</feature>
<dbReference type="Pfam" id="PF25597">
    <property type="entry name" value="SH3_retrovirus"/>
    <property type="match status" value="1"/>
</dbReference>